<organism evidence="1 2">
    <name type="scientific">Arthrobacter ginkgonis</name>
    <dbReference type="NCBI Taxonomy" id="1630594"/>
    <lineage>
        <taxon>Bacteria</taxon>
        <taxon>Bacillati</taxon>
        <taxon>Actinomycetota</taxon>
        <taxon>Actinomycetes</taxon>
        <taxon>Micrococcales</taxon>
        <taxon>Micrococcaceae</taxon>
        <taxon>Arthrobacter</taxon>
    </lineage>
</organism>
<accession>A0ABP7C162</accession>
<dbReference type="EMBL" id="BAABEO010000008">
    <property type="protein sequence ID" value="GAA3672956.1"/>
    <property type="molecule type" value="Genomic_DNA"/>
</dbReference>
<reference evidence="2" key="1">
    <citation type="journal article" date="2019" name="Int. J. Syst. Evol. Microbiol.">
        <title>The Global Catalogue of Microorganisms (GCM) 10K type strain sequencing project: providing services to taxonomists for standard genome sequencing and annotation.</title>
        <authorList>
            <consortium name="The Broad Institute Genomics Platform"/>
            <consortium name="The Broad Institute Genome Sequencing Center for Infectious Disease"/>
            <person name="Wu L."/>
            <person name="Ma J."/>
        </authorList>
    </citation>
    <scope>NUCLEOTIDE SEQUENCE [LARGE SCALE GENOMIC DNA]</scope>
    <source>
        <strain evidence="2">JCM 30742</strain>
    </source>
</reference>
<evidence type="ECO:0000313" key="2">
    <source>
        <dbReference type="Proteomes" id="UP001500752"/>
    </source>
</evidence>
<dbReference type="Proteomes" id="UP001500752">
    <property type="component" value="Unassembled WGS sequence"/>
</dbReference>
<dbReference type="RefSeq" id="WP_345148817.1">
    <property type="nucleotide sequence ID" value="NZ_BAABEO010000008.1"/>
</dbReference>
<protein>
    <submittedName>
        <fullName evidence="1">Uncharacterized protein</fullName>
    </submittedName>
</protein>
<proteinExistence type="predicted"/>
<name>A0ABP7C162_9MICC</name>
<sequence length="115" mass="11893">MSAEPDAAWDSALTELEERLAATEAWLREHDGAADHDVPSALAAALPAAGWTPPSGLGPVPAALGDRLVALHSRHRDATERLARTRTGVGEALAAARTVLATKAPAPGIYLDLEG</sequence>
<comment type="caution">
    <text evidence="1">The sequence shown here is derived from an EMBL/GenBank/DDBJ whole genome shotgun (WGS) entry which is preliminary data.</text>
</comment>
<gene>
    <name evidence="1" type="ORF">GCM10023081_09150</name>
</gene>
<keyword evidence="2" id="KW-1185">Reference proteome</keyword>
<evidence type="ECO:0000313" key="1">
    <source>
        <dbReference type="EMBL" id="GAA3672956.1"/>
    </source>
</evidence>